<dbReference type="RefSeq" id="WP_020625075.1">
    <property type="nucleotide sequence ID" value="NZ_CP033200.1"/>
</dbReference>
<feature type="transmembrane region" description="Helical" evidence="2">
    <location>
        <begin position="38"/>
        <end position="57"/>
    </location>
</feature>
<dbReference type="Pfam" id="PF11292">
    <property type="entry name" value="DUF3093"/>
    <property type="match status" value="1"/>
</dbReference>
<gene>
    <name evidence="3" type="ORF">CYJ95_08360</name>
</gene>
<dbReference type="AlphaFoldDB" id="A0AAP3ABA9"/>
<evidence type="ECO:0000256" key="1">
    <source>
        <dbReference type="SAM" id="MobiDB-lite"/>
    </source>
</evidence>
<proteinExistence type="predicted"/>
<dbReference type="EMBL" id="PKJT01000008">
    <property type="protein sequence ID" value="PKZ81352.1"/>
    <property type="molecule type" value="Genomic_DNA"/>
</dbReference>
<comment type="caution">
    <text evidence="3">The sequence shown here is derived from an EMBL/GenBank/DDBJ whole genome shotgun (WGS) entry which is preliminary data.</text>
</comment>
<dbReference type="InterPro" id="IPR021443">
    <property type="entry name" value="DUF3093"/>
</dbReference>
<evidence type="ECO:0000313" key="3">
    <source>
        <dbReference type="EMBL" id="PKZ81352.1"/>
    </source>
</evidence>
<accession>A0AAP3ABA9</accession>
<sequence>MRDPQQHPVADASRRAPGGAAAGPDPVLFEERLTPSPGVWAVALMLAALTILVFAPIDLGVGIAAAVAFFAVEVLILVATTPRIVVRERTLQVGRASIERHHVGQVTGYRGEDARAQRGPLLHGLAFVNVRGWIAPVVRIQLTDERDRTPYWLTSTRRPEELVAALGGTMARQEGTAEGR</sequence>
<evidence type="ECO:0000256" key="2">
    <source>
        <dbReference type="SAM" id="Phobius"/>
    </source>
</evidence>
<feature type="transmembrane region" description="Helical" evidence="2">
    <location>
        <begin position="63"/>
        <end position="86"/>
    </location>
</feature>
<organism evidence="3 4">
    <name type="scientific">Micrococcus luteus</name>
    <name type="common">Micrococcus lysodeikticus</name>
    <dbReference type="NCBI Taxonomy" id="1270"/>
    <lineage>
        <taxon>Bacteria</taxon>
        <taxon>Bacillati</taxon>
        <taxon>Actinomycetota</taxon>
        <taxon>Actinomycetes</taxon>
        <taxon>Micrococcales</taxon>
        <taxon>Micrococcaceae</taxon>
        <taxon>Micrococcus</taxon>
    </lineage>
</organism>
<name>A0AAP3ABA9_MICLU</name>
<keyword evidence="2" id="KW-0812">Transmembrane</keyword>
<keyword evidence="2" id="KW-1133">Transmembrane helix</keyword>
<keyword evidence="2" id="KW-0472">Membrane</keyword>
<protein>
    <submittedName>
        <fullName evidence="3">DUF3093 domain-containing protein</fullName>
    </submittedName>
</protein>
<dbReference type="Proteomes" id="UP000234847">
    <property type="component" value="Unassembled WGS sequence"/>
</dbReference>
<reference evidence="3 4" key="1">
    <citation type="submission" date="2017-12" db="EMBL/GenBank/DDBJ databases">
        <title>Phylogenetic diversity of female urinary microbiome.</title>
        <authorList>
            <person name="Thomas-White K."/>
            <person name="Wolfe A.J."/>
        </authorList>
    </citation>
    <scope>NUCLEOTIDE SEQUENCE [LARGE SCALE GENOMIC DNA]</scope>
    <source>
        <strain evidence="3 4">UMB0038</strain>
    </source>
</reference>
<feature type="region of interest" description="Disordered" evidence="1">
    <location>
        <begin position="1"/>
        <end position="21"/>
    </location>
</feature>
<evidence type="ECO:0000313" key="4">
    <source>
        <dbReference type="Proteomes" id="UP000234847"/>
    </source>
</evidence>